<dbReference type="Proteomes" id="UP001162031">
    <property type="component" value="Unassembled WGS sequence"/>
</dbReference>
<dbReference type="Pfam" id="PF02996">
    <property type="entry name" value="Prefoldin"/>
    <property type="match status" value="1"/>
</dbReference>
<accession>A0AAV0U0Z0</accession>
<dbReference type="InterPro" id="IPR009053">
    <property type="entry name" value="Prefoldin"/>
</dbReference>
<evidence type="ECO:0000256" key="1">
    <source>
        <dbReference type="ARBA" id="ARBA00010048"/>
    </source>
</evidence>
<dbReference type="Gene3D" id="1.10.287.370">
    <property type="match status" value="1"/>
</dbReference>
<dbReference type="PANTHER" id="PTHR12674:SF2">
    <property type="entry name" value="PREFOLDIN SUBUNIT 5"/>
    <property type="match status" value="1"/>
</dbReference>
<evidence type="ECO:0008006" key="4">
    <source>
        <dbReference type="Google" id="ProtNLM"/>
    </source>
</evidence>
<proteinExistence type="inferred from homology"/>
<sequence length="143" mass="16202">MASESSTAALQRYSDFVEHVLRPQLQQTLAQRDALTQEVHEYQLLRELLPTLAQLSRSEPLLTLVDVGERFHVRAKVADASLVSVDIGLGFYVEMTAAEAQQFVQSHVRYLMSKRNKWQEKAREVSDHVNLVIASIEQLAALQ</sequence>
<gene>
    <name evidence="2" type="ORF">HBR001_LOCUS4924</name>
</gene>
<dbReference type="GO" id="GO:0016272">
    <property type="term" value="C:prefoldin complex"/>
    <property type="evidence" value="ECO:0007669"/>
    <property type="project" value="InterPro"/>
</dbReference>
<dbReference type="GO" id="GO:0005737">
    <property type="term" value="C:cytoplasm"/>
    <property type="evidence" value="ECO:0007669"/>
    <property type="project" value="TreeGrafter"/>
</dbReference>
<dbReference type="EMBL" id="CANTFL010001049">
    <property type="protein sequence ID" value="CAI5730651.1"/>
    <property type="molecule type" value="Genomic_DNA"/>
</dbReference>
<dbReference type="PANTHER" id="PTHR12674">
    <property type="entry name" value="PREFOLDIN SUBUNIT 5"/>
    <property type="match status" value="1"/>
</dbReference>
<organism evidence="2 3">
    <name type="scientific">Hyaloperonospora brassicae</name>
    <name type="common">Brassica downy mildew</name>
    <name type="synonym">Peronospora brassicae</name>
    <dbReference type="NCBI Taxonomy" id="162125"/>
    <lineage>
        <taxon>Eukaryota</taxon>
        <taxon>Sar</taxon>
        <taxon>Stramenopiles</taxon>
        <taxon>Oomycota</taxon>
        <taxon>Peronosporomycetes</taxon>
        <taxon>Peronosporales</taxon>
        <taxon>Peronosporaceae</taxon>
        <taxon>Hyaloperonospora</taxon>
    </lineage>
</organism>
<protein>
    <recommendedName>
        <fullName evidence="4">Prefoldin, alpha subunit</fullName>
    </recommendedName>
</protein>
<keyword evidence="3" id="KW-1185">Reference proteome</keyword>
<reference evidence="2" key="1">
    <citation type="submission" date="2022-12" db="EMBL/GenBank/DDBJ databases">
        <authorList>
            <person name="Webb A."/>
        </authorList>
    </citation>
    <scope>NUCLEOTIDE SEQUENCE</scope>
    <source>
        <strain evidence="2">Hp1</strain>
    </source>
</reference>
<comment type="similarity">
    <text evidence="1">Belongs to the prefoldin subunit alpha family.</text>
</comment>
<name>A0AAV0U0Z0_HYABA</name>
<dbReference type="CDD" id="cd23158">
    <property type="entry name" value="Prefoldin_UXT"/>
    <property type="match status" value="1"/>
</dbReference>
<dbReference type="GO" id="GO:0006457">
    <property type="term" value="P:protein folding"/>
    <property type="evidence" value="ECO:0007669"/>
    <property type="project" value="InterPro"/>
</dbReference>
<dbReference type="InterPro" id="IPR004127">
    <property type="entry name" value="Prefoldin_subunit_alpha"/>
</dbReference>
<dbReference type="GO" id="GO:0051082">
    <property type="term" value="F:unfolded protein binding"/>
    <property type="evidence" value="ECO:0007669"/>
    <property type="project" value="InterPro"/>
</dbReference>
<dbReference type="InterPro" id="IPR011599">
    <property type="entry name" value="PFD_alpha_archaea"/>
</dbReference>
<dbReference type="NCBIfam" id="TIGR00293">
    <property type="entry name" value="prefoldin subunit alpha"/>
    <property type="match status" value="1"/>
</dbReference>
<comment type="caution">
    <text evidence="2">The sequence shown here is derived from an EMBL/GenBank/DDBJ whole genome shotgun (WGS) entry which is preliminary data.</text>
</comment>
<dbReference type="SUPFAM" id="SSF46579">
    <property type="entry name" value="Prefoldin"/>
    <property type="match status" value="1"/>
</dbReference>
<dbReference type="AlphaFoldDB" id="A0AAV0U0Z0"/>
<evidence type="ECO:0000313" key="3">
    <source>
        <dbReference type="Proteomes" id="UP001162031"/>
    </source>
</evidence>
<evidence type="ECO:0000313" key="2">
    <source>
        <dbReference type="EMBL" id="CAI5730651.1"/>
    </source>
</evidence>